<dbReference type="InterPro" id="IPR020850">
    <property type="entry name" value="GED_dom"/>
</dbReference>
<evidence type="ECO:0000256" key="1">
    <source>
        <dbReference type="ARBA" id="ARBA00022741"/>
    </source>
</evidence>
<dbReference type="SMART" id="SM00053">
    <property type="entry name" value="DYNc"/>
    <property type="match status" value="1"/>
</dbReference>
<dbReference type="GO" id="GO:0003924">
    <property type="term" value="F:GTPase activity"/>
    <property type="evidence" value="ECO:0007669"/>
    <property type="project" value="InterPro"/>
</dbReference>
<dbReference type="GO" id="GO:0005739">
    <property type="term" value="C:mitochondrion"/>
    <property type="evidence" value="ECO:0007669"/>
    <property type="project" value="TreeGrafter"/>
</dbReference>
<dbReference type="GO" id="GO:0016559">
    <property type="term" value="P:peroxisome fission"/>
    <property type="evidence" value="ECO:0007669"/>
    <property type="project" value="TreeGrafter"/>
</dbReference>
<name>A0AA38VG78_9PEZI</name>
<dbReference type="GO" id="GO:0006897">
    <property type="term" value="P:endocytosis"/>
    <property type="evidence" value="ECO:0007669"/>
    <property type="project" value="TreeGrafter"/>
</dbReference>
<evidence type="ECO:0000313" key="6">
    <source>
        <dbReference type="Proteomes" id="UP001174691"/>
    </source>
</evidence>
<dbReference type="PANTHER" id="PTHR11566">
    <property type="entry name" value="DYNAMIN"/>
    <property type="match status" value="1"/>
</dbReference>
<evidence type="ECO:0000259" key="4">
    <source>
        <dbReference type="PROSITE" id="PS51718"/>
    </source>
</evidence>
<keyword evidence="2" id="KW-0342">GTP-binding</keyword>
<dbReference type="AlphaFoldDB" id="A0AA38VG78"/>
<comment type="caution">
    <text evidence="5">The sequence shown here is derived from an EMBL/GenBank/DDBJ whole genome shotgun (WGS) entry which is preliminary data.</text>
</comment>
<dbReference type="Gene3D" id="3.40.50.300">
    <property type="entry name" value="P-loop containing nucleotide triphosphate hydrolases"/>
    <property type="match status" value="1"/>
</dbReference>
<dbReference type="InterPro" id="IPR000375">
    <property type="entry name" value="Dynamin_stalk"/>
</dbReference>
<accession>A0AA38VG78</accession>
<dbReference type="PRINTS" id="PR00195">
    <property type="entry name" value="DYNAMIN"/>
</dbReference>
<dbReference type="InterPro" id="IPR030381">
    <property type="entry name" value="G_DYNAMIN_dom"/>
</dbReference>
<dbReference type="InterPro" id="IPR001401">
    <property type="entry name" value="Dynamin_GTPase"/>
</dbReference>
<dbReference type="InterPro" id="IPR027417">
    <property type="entry name" value="P-loop_NTPase"/>
</dbReference>
<dbReference type="Proteomes" id="UP001174691">
    <property type="component" value="Unassembled WGS sequence"/>
</dbReference>
<gene>
    <name evidence="5" type="ORF">NKR19_g7544</name>
</gene>
<evidence type="ECO:0000259" key="3">
    <source>
        <dbReference type="PROSITE" id="PS51388"/>
    </source>
</evidence>
<dbReference type="EMBL" id="JANBVN010000134">
    <property type="protein sequence ID" value="KAJ9139231.1"/>
    <property type="molecule type" value="Genomic_DNA"/>
</dbReference>
<dbReference type="GO" id="GO:0005525">
    <property type="term" value="F:GTP binding"/>
    <property type="evidence" value="ECO:0007669"/>
    <property type="project" value="InterPro"/>
</dbReference>
<dbReference type="GO" id="GO:0048312">
    <property type="term" value="P:intracellular distribution of mitochondria"/>
    <property type="evidence" value="ECO:0007669"/>
    <property type="project" value="TreeGrafter"/>
</dbReference>
<dbReference type="GO" id="GO:0016020">
    <property type="term" value="C:membrane"/>
    <property type="evidence" value="ECO:0007669"/>
    <property type="project" value="TreeGrafter"/>
</dbReference>
<dbReference type="Pfam" id="PF00350">
    <property type="entry name" value="Dynamin_N"/>
    <property type="match status" value="1"/>
</dbReference>
<feature type="domain" description="GED" evidence="3">
    <location>
        <begin position="616"/>
        <end position="681"/>
    </location>
</feature>
<feature type="domain" description="Dynamin-type G" evidence="4">
    <location>
        <begin position="36"/>
        <end position="307"/>
    </location>
</feature>
<sequence>MHNEPATLPTAFLDLEPEQRELLDTLSKLRRELGGSTKAPKIVVVGNQSAGKTSILEAISGIKFAAKDGKGTRIATQLNLRKAPFASVHVSRETDGALHHELQLSNFFSFDKDHDIVDIIKKAEKLMAAKIDEHGISDEVLQIEVSGPHVYPLTFVDLPGLRASTTSDQRSLIINKLADRFMSDKDAIIIAVASARYGIAPRSVLDRALLHDPQGQRTLGVLTKVASIQGDIVSLARNEDSVYKFRHGWHVLRNAMDVPSDADKPAKDDEVLSSPAWRTFPKESLGTKSLRKRVSRAVYDHFRDNLPVVMKKLQTRLQAQTKVLNALGPPRYSPALQRQKLMDVSQDFARLAKAAIRGDYSDSFFTLPSSTKLSLFSRAKDETRKFRTVIDDLNMVFFKMMVAKGHSRTFIDNDRSSKFLPFNPFSPFSRPKSVEPWIHRYSTLDPEEASMKLFLESIRERADTSSGLLPSGTPIDALVIGEFKRLSSRWRSMTDNHIEVLLEVAKTFVETLLAHAVGLDTYIHSPIMTGVVEVFFEARKLALRAKCEELLRHWTSGTPRPLQPAFRARTESDPRQHQETQLQLWENLEDLALKDRDAVGAKTEEPSSNRETQLDTRQVFDNIMAYYDMSLKTYIDNVVILAVENCLIAELPSVLDPKVVEAVEDAKIAHLVPELPERSIR</sequence>
<dbReference type="GO" id="GO:0005874">
    <property type="term" value="C:microtubule"/>
    <property type="evidence" value="ECO:0007669"/>
    <property type="project" value="TreeGrafter"/>
</dbReference>
<keyword evidence="6" id="KW-1185">Reference proteome</keyword>
<dbReference type="InterPro" id="IPR045063">
    <property type="entry name" value="Dynamin_N"/>
</dbReference>
<evidence type="ECO:0000256" key="2">
    <source>
        <dbReference type="ARBA" id="ARBA00023134"/>
    </source>
</evidence>
<dbReference type="PROSITE" id="PS51388">
    <property type="entry name" value="GED"/>
    <property type="match status" value="1"/>
</dbReference>
<protein>
    <submittedName>
        <fullName evidence="5">Interferon-induced GTP-binding protein MxB</fullName>
    </submittedName>
</protein>
<dbReference type="SUPFAM" id="SSF52540">
    <property type="entry name" value="P-loop containing nucleoside triphosphate hydrolases"/>
    <property type="match status" value="1"/>
</dbReference>
<dbReference type="PANTHER" id="PTHR11566:SF21">
    <property type="entry name" value="DYNAMIN RELATED PROTEIN 1, ISOFORM A"/>
    <property type="match status" value="1"/>
</dbReference>
<organism evidence="5 6">
    <name type="scientific">Coniochaeta hoffmannii</name>
    <dbReference type="NCBI Taxonomy" id="91930"/>
    <lineage>
        <taxon>Eukaryota</taxon>
        <taxon>Fungi</taxon>
        <taxon>Dikarya</taxon>
        <taxon>Ascomycota</taxon>
        <taxon>Pezizomycotina</taxon>
        <taxon>Sordariomycetes</taxon>
        <taxon>Sordariomycetidae</taxon>
        <taxon>Coniochaetales</taxon>
        <taxon>Coniochaetaceae</taxon>
        <taxon>Coniochaeta</taxon>
    </lineage>
</organism>
<dbReference type="GO" id="GO:0000266">
    <property type="term" value="P:mitochondrial fission"/>
    <property type="evidence" value="ECO:0007669"/>
    <property type="project" value="TreeGrafter"/>
</dbReference>
<dbReference type="PROSITE" id="PS51718">
    <property type="entry name" value="G_DYNAMIN_2"/>
    <property type="match status" value="1"/>
</dbReference>
<dbReference type="GO" id="GO:0008017">
    <property type="term" value="F:microtubule binding"/>
    <property type="evidence" value="ECO:0007669"/>
    <property type="project" value="TreeGrafter"/>
</dbReference>
<dbReference type="Pfam" id="PF01031">
    <property type="entry name" value="Dynamin_M"/>
    <property type="match status" value="1"/>
</dbReference>
<proteinExistence type="predicted"/>
<reference evidence="5" key="1">
    <citation type="submission" date="2022-07" db="EMBL/GenBank/DDBJ databases">
        <title>Fungi with potential for degradation of polypropylene.</title>
        <authorList>
            <person name="Gostincar C."/>
        </authorList>
    </citation>
    <scope>NUCLEOTIDE SEQUENCE</scope>
    <source>
        <strain evidence="5">EXF-13287</strain>
    </source>
</reference>
<keyword evidence="1" id="KW-0547">Nucleotide-binding</keyword>
<dbReference type="InterPro" id="IPR022812">
    <property type="entry name" value="Dynamin"/>
</dbReference>
<dbReference type="CDD" id="cd08771">
    <property type="entry name" value="DLP_1"/>
    <property type="match status" value="1"/>
</dbReference>
<evidence type="ECO:0000313" key="5">
    <source>
        <dbReference type="EMBL" id="KAJ9139231.1"/>
    </source>
</evidence>